<evidence type="ECO:0000256" key="8">
    <source>
        <dbReference type="ARBA" id="ARBA00031155"/>
    </source>
</evidence>
<name>A0A1I5Z2J4_9PSEU</name>
<evidence type="ECO:0000256" key="7">
    <source>
        <dbReference type="ARBA" id="ARBA00023033"/>
    </source>
</evidence>
<dbReference type="PANTHER" id="PTHR42747">
    <property type="entry name" value="NITRONATE MONOOXYGENASE-RELATED"/>
    <property type="match status" value="1"/>
</dbReference>
<accession>A0A1I5Z2J4</accession>
<dbReference type="OrthoDB" id="9778912at2"/>
<dbReference type="Pfam" id="PF03060">
    <property type="entry name" value="NMO"/>
    <property type="match status" value="1"/>
</dbReference>
<dbReference type="Gene3D" id="3.20.20.70">
    <property type="entry name" value="Aldolase class I"/>
    <property type="match status" value="1"/>
</dbReference>
<dbReference type="EMBL" id="FOWC01000013">
    <property type="protein sequence ID" value="SFQ50660.1"/>
    <property type="molecule type" value="Genomic_DNA"/>
</dbReference>
<dbReference type="InterPro" id="IPR004136">
    <property type="entry name" value="NMO"/>
</dbReference>
<evidence type="ECO:0000313" key="11">
    <source>
        <dbReference type="EMBL" id="SFQ50660.1"/>
    </source>
</evidence>
<evidence type="ECO:0000256" key="2">
    <source>
        <dbReference type="ARBA" id="ARBA00009881"/>
    </source>
</evidence>
<sequence>MFDDLEFPVIVAPMAGGPTTPQLVGAVTDAGGFGFLAAGYASPETLDARIAHTADLTGGRFGVNLFVPGGRSVADLSAHRERLLAEAVRYGVELGDAVWDDDEYPAKLDLVVRHRIPVVSFTFGAPTSAEVQRIHEAGGKVAVTVTNPEEADLAAARGADALVVQGFEAGGHRGLFTDDPGNPAGGEEYGLLALLRLLGARTSLPLIAAGGLVNGADVAAVLAAGASAAQLGTAFLLATEAGTGDTQRRALAEAGRATAFTRAFSGRPARGMVNRVLSDLSANAPAAYPQLHHLSKPVRAAAAKAGDPEAMSLWAGQTYPLAGDGSAASIVARLRTEAKAAAERLDRLR</sequence>
<evidence type="ECO:0000256" key="9">
    <source>
        <dbReference type="ARBA" id="ARBA00049401"/>
    </source>
</evidence>
<evidence type="ECO:0000313" key="10">
    <source>
        <dbReference type="EMBL" id="NEC61865.1"/>
    </source>
</evidence>
<gene>
    <name evidence="10" type="ORF">G3I59_41295</name>
    <name evidence="11" type="ORF">SAMN05421854_113219</name>
</gene>
<protein>
    <recommendedName>
        <fullName evidence="8">Propionate 3-nitronate monooxygenase</fullName>
    </recommendedName>
</protein>
<keyword evidence="3" id="KW-0216">Detoxification</keyword>
<evidence type="ECO:0000256" key="1">
    <source>
        <dbReference type="ARBA" id="ARBA00001917"/>
    </source>
</evidence>
<evidence type="ECO:0000313" key="13">
    <source>
        <dbReference type="Proteomes" id="UP000470404"/>
    </source>
</evidence>
<dbReference type="RefSeq" id="WP_067586259.1">
    <property type="nucleotide sequence ID" value="NZ_FOWC01000013.1"/>
</dbReference>
<comment type="catalytic activity">
    <reaction evidence="9">
        <text>3 propionate 3-nitronate + 3 O2 + H2O = 3 3-oxopropanoate + 2 nitrate + nitrite + H2O2 + 3 H(+)</text>
        <dbReference type="Rhea" id="RHEA:57332"/>
        <dbReference type="ChEBI" id="CHEBI:15377"/>
        <dbReference type="ChEBI" id="CHEBI:15378"/>
        <dbReference type="ChEBI" id="CHEBI:15379"/>
        <dbReference type="ChEBI" id="CHEBI:16240"/>
        <dbReference type="ChEBI" id="CHEBI:16301"/>
        <dbReference type="ChEBI" id="CHEBI:17632"/>
        <dbReference type="ChEBI" id="CHEBI:33190"/>
        <dbReference type="ChEBI" id="CHEBI:136067"/>
    </reaction>
</comment>
<organism evidence="11 12">
    <name type="scientific">Amycolatopsis rubida</name>
    <dbReference type="NCBI Taxonomy" id="112413"/>
    <lineage>
        <taxon>Bacteria</taxon>
        <taxon>Bacillati</taxon>
        <taxon>Actinomycetota</taxon>
        <taxon>Actinomycetes</taxon>
        <taxon>Pseudonocardiales</taxon>
        <taxon>Pseudonocardiaceae</taxon>
        <taxon>Amycolatopsis</taxon>
    </lineage>
</organism>
<dbReference type="EMBL" id="JAAGNC010000202">
    <property type="protein sequence ID" value="NEC61865.1"/>
    <property type="molecule type" value="Genomic_DNA"/>
</dbReference>
<dbReference type="CDD" id="cd04730">
    <property type="entry name" value="NPD_like"/>
    <property type="match status" value="1"/>
</dbReference>
<dbReference type="Proteomes" id="UP000199137">
    <property type="component" value="Unassembled WGS sequence"/>
</dbReference>
<comment type="similarity">
    <text evidence="2">Belongs to the nitronate monooxygenase family. NMO class I subfamily.</text>
</comment>
<dbReference type="Proteomes" id="UP000470404">
    <property type="component" value="Unassembled WGS sequence"/>
</dbReference>
<reference evidence="10 13" key="2">
    <citation type="submission" date="2020-01" db="EMBL/GenBank/DDBJ databases">
        <title>Insect and environment-associated Actinomycetes.</title>
        <authorList>
            <person name="Currrie C."/>
            <person name="Chevrette M."/>
            <person name="Carlson C."/>
            <person name="Stubbendieck R."/>
            <person name="Wendt-Pienkowski E."/>
        </authorList>
    </citation>
    <scope>NUCLEOTIDE SEQUENCE [LARGE SCALE GENOMIC DNA]</scope>
    <source>
        <strain evidence="10 13">SID8386</strain>
    </source>
</reference>
<dbReference type="GO" id="GO:0009636">
    <property type="term" value="P:response to toxic substance"/>
    <property type="evidence" value="ECO:0007669"/>
    <property type="project" value="UniProtKB-KW"/>
</dbReference>
<evidence type="ECO:0000313" key="12">
    <source>
        <dbReference type="Proteomes" id="UP000199137"/>
    </source>
</evidence>
<keyword evidence="13" id="KW-1185">Reference proteome</keyword>
<evidence type="ECO:0000256" key="3">
    <source>
        <dbReference type="ARBA" id="ARBA00022575"/>
    </source>
</evidence>
<dbReference type="AlphaFoldDB" id="A0A1I5Z2J4"/>
<dbReference type="STRING" id="112413.SAMN05421854_113219"/>
<evidence type="ECO:0000256" key="4">
    <source>
        <dbReference type="ARBA" id="ARBA00022630"/>
    </source>
</evidence>
<comment type="cofactor">
    <cofactor evidence="1">
        <name>FMN</name>
        <dbReference type="ChEBI" id="CHEBI:58210"/>
    </cofactor>
</comment>
<dbReference type="PANTHER" id="PTHR42747:SF3">
    <property type="entry name" value="NITRONATE MONOOXYGENASE-RELATED"/>
    <property type="match status" value="1"/>
</dbReference>
<dbReference type="GO" id="GO:0018580">
    <property type="term" value="F:nitronate monooxygenase activity"/>
    <property type="evidence" value="ECO:0007669"/>
    <property type="project" value="InterPro"/>
</dbReference>
<keyword evidence="4" id="KW-0285">Flavoprotein</keyword>
<evidence type="ECO:0000256" key="6">
    <source>
        <dbReference type="ARBA" id="ARBA00023002"/>
    </source>
</evidence>
<dbReference type="SUPFAM" id="SSF51412">
    <property type="entry name" value="Inosine monophosphate dehydrogenase (IMPDH)"/>
    <property type="match status" value="1"/>
</dbReference>
<dbReference type="InterPro" id="IPR013785">
    <property type="entry name" value="Aldolase_TIM"/>
</dbReference>
<reference evidence="11 12" key="1">
    <citation type="submission" date="2016-10" db="EMBL/GenBank/DDBJ databases">
        <authorList>
            <person name="de Groot N.N."/>
        </authorList>
    </citation>
    <scope>NUCLEOTIDE SEQUENCE [LARGE SCALE GENOMIC DNA]</scope>
    <source>
        <strain evidence="11 12">DSM 44637</strain>
    </source>
</reference>
<proteinExistence type="inferred from homology"/>
<evidence type="ECO:0000256" key="5">
    <source>
        <dbReference type="ARBA" id="ARBA00022643"/>
    </source>
</evidence>
<keyword evidence="5" id="KW-0288">FMN</keyword>
<keyword evidence="7 11" id="KW-0503">Monooxygenase</keyword>
<keyword evidence="6" id="KW-0560">Oxidoreductase</keyword>